<dbReference type="InterPro" id="IPR011009">
    <property type="entry name" value="Kinase-like_dom_sf"/>
</dbReference>
<dbReference type="SUPFAM" id="SSF75304">
    <property type="entry name" value="Amidase signature (AS) enzymes"/>
    <property type="match status" value="1"/>
</dbReference>
<feature type="compositionally biased region" description="Acidic residues" evidence="5">
    <location>
        <begin position="437"/>
        <end position="457"/>
    </location>
</feature>
<feature type="compositionally biased region" description="Low complexity" evidence="5">
    <location>
        <begin position="717"/>
        <end position="731"/>
    </location>
</feature>
<dbReference type="PANTHER" id="PTHR46072:SF10">
    <property type="entry name" value="ACETAMIDASE"/>
    <property type="match status" value="1"/>
</dbReference>
<evidence type="ECO:0000313" key="7">
    <source>
        <dbReference type="EMBL" id="KAL0069034.1"/>
    </source>
</evidence>
<dbReference type="EC" id="3.5.1.4" evidence="3"/>
<dbReference type="PROSITE" id="PS00571">
    <property type="entry name" value="AMIDASES"/>
    <property type="match status" value="1"/>
</dbReference>
<feature type="domain" description="Amidase" evidence="6">
    <location>
        <begin position="879"/>
        <end position="1352"/>
    </location>
</feature>
<feature type="compositionally biased region" description="Polar residues" evidence="5">
    <location>
        <begin position="693"/>
        <end position="706"/>
    </location>
</feature>
<feature type="region of interest" description="Disordered" evidence="5">
    <location>
        <begin position="693"/>
        <end position="738"/>
    </location>
</feature>
<comment type="catalytic activity">
    <reaction evidence="1">
        <text>a monocarboxylic acid amide + H2O = a monocarboxylate + NH4(+)</text>
        <dbReference type="Rhea" id="RHEA:12020"/>
        <dbReference type="ChEBI" id="CHEBI:15377"/>
        <dbReference type="ChEBI" id="CHEBI:28938"/>
        <dbReference type="ChEBI" id="CHEBI:35757"/>
        <dbReference type="ChEBI" id="CHEBI:83628"/>
        <dbReference type="EC" id="3.5.1.4"/>
    </reaction>
</comment>
<dbReference type="EMBL" id="JBBXMP010000015">
    <property type="protein sequence ID" value="KAL0069034.1"/>
    <property type="molecule type" value="Genomic_DNA"/>
</dbReference>
<dbReference type="PANTHER" id="PTHR46072">
    <property type="entry name" value="AMIDASE-RELATED-RELATED"/>
    <property type="match status" value="1"/>
</dbReference>
<dbReference type="InterPro" id="IPR036928">
    <property type="entry name" value="AS_sf"/>
</dbReference>
<accession>A0ABR3A6M6</accession>
<gene>
    <name evidence="7" type="ORF">AAF712_004028</name>
</gene>
<evidence type="ECO:0000256" key="3">
    <source>
        <dbReference type="ARBA" id="ARBA00012922"/>
    </source>
</evidence>
<evidence type="ECO:0000256" key="1">
    <source>
        <dbReference type="ARBA" id="ARBA00001311"/>
    </source>
</evidence>
<keyword evidence="8" id="KW-1185">Reference proteome</keyword>
<feature type="region of interest" description="Disordered" evidence="5">
    <location>
        <begin position="432"/>
        <end position="461"/>
    </location>
</feature>
<dbReference type="Pfam" id="PF01425">
    <property type="entry name" value="Amidase"/>
    <property type="match status" value="1"/>
</dbReference>
<dbReference type="Proteomes" id="UP001437256">
    <property type="component" value="Unassembled WGS sequence"/>
</dbReference>
<dbReference type="InterPro" id="IPR023631">
    <property type="entry name" value="Amidase_dom"/>
</dbReference>
<evidence type="ECO:0000256" key="4">
    <source>
        <dbReference type="ARBA" id="ARBA00022801"/>
    </source>
</evidence>
<organism evidence="7 8">
    <name type="scientific">Marasmius tenuissimus</name>
    <dbReference type="NCBI Taxonomy" id="585030"/>
    <lineage>
        <taxon>Eukaryota</taxon>
        <taxon>Fungi</taxon>
        <taxon>Dikarya</taxon>
        <taxon>Basidiomycota</taxon>
        <taxon>Agaricomycotina</taxon>
        <taxon>Agaricomycetes</taxon>
        <taxon>Agaricomycetidae</taxon>
        <taxon>Agaricales</taxon>
        <taxon>Marasmiineae</taxon>
        <taxon>Marasmiaceae</taxon>
        <taxon>Marasmius</taxon>
    </lineage>
</organism>
<dbReference type="Gene3D" id="3.90.1300.10">
    <property type="entry name" value="Amidase signature (AS) domain"/>
    <property type="match status" value="1"/>
</dbReference>
<feature type="compositionally biased region" description="Low complexity" evidence="5">
    <location>
        <begin position="321"/>
        <end position="340"/>
    </location>
</feature>
<evidence type="ECO:0000259" key="6">
    <source>
        <dbReference type="Pfam" id="PF01425"/>
    </source>
</evidence>
<evidence type="ECO:0000256" key="5">
    <source>
        <dbReference type="SAM" id="MobiDB-lite"/>
    </source>
</evidence>
<reference evidence="7 8" key="1">
    <citation type="submission" date="2024-05" db="EMBL/GenBank/DDBJ databases">
        <title>A draft genome resource for the thread blight pathogen Marasmius tenuissimus strain MS-2.</title>
        <authorList>
            <person name="Yulfo-Soto G.E."/>
            <person name="Baruah I.K."/>
            <person name="Amoako-Attah I."/>
            <person name="Bukari Y."/>
            <person name="Meinhardt L.W."/>
            <person name="Bailey B.A."/>
            <person name="Cohen S.P."/>
        </authorList>
    </citation>
    <scope>NUCLEOTIDE SEQUENCE [LARGE SCALE GENOMIC DNA]</scope>
    <source>
        <strain evidence="7 8">MS-2</strain>
    </source>
</reference>
<evidence type="ECO:0000313" key="8">
    <source>
        <dbReference type="Proteomes" id="UP001437256"/>
    </source>
</evidence>
<dbReference type="Gene3D" id="3.30.200.20">
    <property type="entry name" value="Phosphorylase Kinase, domain 1"/>
    <property type="match status" value="1"/>
</dbReference>
<comment type="similarity">
    <text evidence="2">Belongs to the amidase family.</text>
</comment>
<dbReference type="SUPFAM" id="SSF56112">
    <property type="entry name" value="Protein kinase-like (PK-like)"/>
    <property type="match status" value="1"/>
</dbReference>
<dbReference type="InterPro" id="IPR020556">
    <property type="entry name" value="Amidase_CS"/>
</dbReference>
<name>A0ABR3A6M6_9AGAR</name>
<sequence length="1375" mass="152991">MSTAVINAGVINVEALTEVNKTKQTFLEIDHEAGILNLLLKASFFSPRSVSDSSNTASRHSQLPSSPSSTATVSHQLDNPEAHRPSTLQPGMERNGLEDRANDESQEKEPILAWDWDVEQEDRKREAKMDAALHGAIPFEVDRRVLKDVVREKMGIEVARIEFLSSGTFHKAYLITLASGVQVVARVARRFMPRLKTESEVATLQYLRERTNVPVPVVLHYDSNPYNRLGGEYILMSKAKGVPLAKVYHSLNYNDLVKLLQNVAKIIIPLFSHRFSSLGSLYLKPGSTPSASTSAVPTPKAVQIPFTAFPFGMTPILPRMSSSEAPTPTPASPASFTRTPSRSDTITKATYASDSYHVGPVISWPFFGSNRGELSHPNEINRGPWPSTNGYFNSCVEREVKGVVRENEGKAAPHRLHLDPDEINSSRHHHLQAVPDDQSDDSDEWDLEESEDEDEGPGDAMYRDYRRMQRTTFLFTHLQDREECVKKETGRWLALMDRLLKQEAELRSKELEANPCLKKREGTGEEFGLDCHDLSLENVFVDEQDPTKITCIIDWESTTTRPLWQAAHLPAFLQSSPFTAKLFREVLVKMAADASTQTSSSNGIQSQSSNPLSSDFGALAHEWLYYEAAGMRLRMAHRFVEWDGWEEGLAESMLGSEEFEEDWFKGGEYNADSALLSPVPEVNVDEGGELLTRVNNNGTVPLNAITNGGEVEETRSESSPSDSSSSSSEDSGLGVGRPPAVKALDALAGRRKASSKIPVIAQETEKENMLDTTGDICGGRGGELGRRLEAWLTVHGHETVPDRDRSTGRFHFHDNSMLFSYLEHRRACRTKQQERRERIAGLPDVFHAPLTNEDKRVLDMPVAQLAESIKRAEITPQASVTAYGKAALLAHKETNCLTEIMIPEALEWAKDCNMNGPLAGVPVSLKDMLGVKGFDSSVGYSARVGQPFTANSSIFKLLRDAGAVPFVKTTVPITLMSYESSSDVFGITTNPHNADYSPGGSSGGESALIAYGGSRIGIGSDVAGSVRVPAHYSGLYAIKASVGRFPTFGSGTSILGQDGVPSTHSPMARTLEDLETVWKAIVKMQPWKYDFNASTCLEIPWREIDIRQKKLKWGVIWDDGVVRPSPACKRALERVVEALKARGDIVTNIEPPSLYEGLKIASQLLLADEAKVITGPIRFGEWCDAGVRHLRRWFILPRFLKKFHIWYTRYIRRDEVYAGLLEGVMSEKKISEYWPIVGRRNAYRQQWFDMWDRENLDFVLSVPNALPAIPHNGMKMGAQACGYAVLFNMLDRTAGVLPVTQVDPTIDQVPPSFRARNHIEKESYKMYDPARMAGLPIGVQIVGGRLQEEKVLEGMKLVEELLRQDGMQYKLLRKW</sequence>
<feature type="compositionally biased region" description="Basic and acidic residues" evidence="5">
    <location>
        <begin position="95"/>
        <end position="110"/>
    </location>
</feature>
<protein>
    <recommendedName>
        <fullName evidence="3">amidase</fullName>
        <ecNumber evidence="3">3.5.1.4</ecNumber>
    </recommendedName>
</protein>
<feature type="region of interest" description="Disordered" evidence="5">
    <location>
        <begin position="320"/>
        <end position="342"/>
    </location>
</feature>
<evidence type="ECO:0000256" key="2">
    <source>
        <dbReference type="ARBA" id="ARBA00009199"/>
    </source>
</evidence>
<feature type="region of interest" description="Disordered" evidence="5">
    <location>
        <begin position="50"/>
        <end position="111"/>
    </location>
</feature>
<proteinExistence type="inferred from homology"/>
<comment type="caution">
    <text evidence="7">The sequence shown here is derived from an EMBL/GenBank/DDBJ whole genome shotgun (WGS) entry which is preliminary data.</text>
</comment>
<keyword evidence="4" id="KW-0378">Hydrolase</keyword>